<evidence type="ECO:0000313" key="4">
    <source>
        <dbReference type="EMBL" id="GHI56812.1"/>
    </source>
</evidence>
<accession>A0ABQ3RLS9</accession>
<reference evidence="5" key="1">
    <citation type="submission" date="2023-07" db="EMBL/GenBank/DDBJ databases">
        <title>Whole genome shotgun sequence of Streptomyces achromogenes subsp. rubradiris NBRC 14000.</title>
        <authorList>
            <person name="Komaki H."/>
            <person name="Tamura T."/>
        </authorList>
    </citation>
    <scope>NUCLEOTIDE SEQUENCE [LARGE SCALE GENOMIC DNA]</scope>
    <source>
        <strain evidence="5">NBRC 14000</strain>
    </source>
</reference>
<dbReference type="InterPro" id="IPR038670">
    <property type="entry name" value="HslJ-like_sf"/>
</dbReference>
<dbReference type="RefSeq" id="WP_189994660.1">
    <property type="nucleotide sequence ID" value="NZ_BNCB01000007.1"/>
</dbReference>
<keyword evidence="2" id="KW-0732">Signal</keyword>
<protein>
    <recommendedName>
        <fullName evidence="3">DUF306 domain-containing protein</fullName>
    </recommendedName>
</protein>
<evidence type="ECO:0000256" key="1">
    <source>
        <dbReference type="SAM" id="MobiDB-lite"/>
    </source>
</evidence>
<name>A0ABQ3RLS9_STRRR</name>
<evidence type="ECO:0000256" key="2">
    <source>
        <dbReference type="SAM" id="SignalP"/>
    </source>
</evidence>
<comment type="caution">
    <text evidence="4">The sequence shown here is derived from an EMBL/GenBank/DDBJ whole genome shotgun (WGS) entry which is preliminary data.</text>
</comment>
<dbReference type="PANTHER" id="PTHR35535:SF2">
    <property type="entry name" value="DUF306 DOMAIN-CONTAINING PROTEIN"/>
    <property type="match status" value="1"/>
</dbReference>
<dbReference type="EMBL" id="BNEA01000015">
    <property type="protein sequence ID" value="GHI56812.1"/>
    <property type="molecule type" value="Genomic_DNA"/>
</dbReference>
<keyword evidence="5" id="KW-1185">Reference proteome</keyword>
<evidence type="ECO:0000313" key="5">
    <source>
        <dbReference type="Proteomes" id="UP000646738"/>
    </source>
</evidence>
<sequence length="149" mass="15278">MKRHKQWLGAAAIPLVVACAAGKADSGAMGASEPVTGVEWRVERVTVGGADLAAPAAASPRLRIGTDGSAAGNLGCNRFSARVGVDGDRITFGALRTTKMACDPERMSFERALAKALDGQTLTGAAEHGGLTLTTGHGDRVHLTRGTPE</sequence>
<gene>
    <name evidence="4" type="ORF">Srubr_66580</name>
</gene>
<feature type="domain" description="DUF306" evidence="3">
    <location>
        <begin position="33"/>
        <end position="142"/>
    </location>
</feature>
<dbReference type="Gene3D" id="2.40.128.270">
    <property type="match status" value="1"/>
</dbReference>
<proteinExistence type="predicted"/>
<evidence type="ECO:0000259" key="3">
    <source>
        <dbReference type="Pfam" id="PF03724"/>
    </source>
</evidence>
<dbReference type="Pfam" id="PF03724">
    <property type="entry name" value="META"/>
    <property type="match status" value="1"/>
</dbReference>
<dbReference type="InterPro" id="IPR005184">
    <property type="entry name" value="DUF306_Meta_HslJ"/>
</dbReference>
<dbReference type="InterPro" id="IPR053147">
    <property type="entry name" value="Hsp_HslJ-like"/>
</dbReference>
<dbReference type="PROSITE" id="PS51257">
    <property type="entry name" value="PROKAR_LIPOPROTEIN"/>
    <property type="match status" value="1"/>
</dbReference>
<feature type="signal peptide" evidence="2">
    <location>
        <begin position="1"/>
        <end position="20"/>
    </location>
</feature>
<dbReference type="PANTHER" id="PTHR35535">
    <property type="entry name" value="HEAT SHOCK PROTEIN HSLJ"/>
    <property type="match status" value="1"/>
</dbReference>
<organism evidence="4 5">
    <name type="scientific">Streptomyces rubradiris</name>
    <name type="common">Streptomyces achromogenes subsp. rubradiris</name>
    <dbReference type="NCBI Taxonomy" id="285531"/>
    <lineage>
        <taxon>Bacteria</taxon>
        <taxon>Bacillati</taxon>
        <taxon>Actinomycetota</taxon>
        <taxon>Actinomycetes</taxon>
        <taxon>Kitasatosporales</taxon>
        <taxon>Streptomycetaceae</taxon>
        <taxon>Streptomyces</taxon>
    </lineage>
</organism>
<feature type="compositionally biased region" description="Basic and acidic residues" evidence="1">
    <location>
        <begin position="137"/>
        <end position="149"/>
    </location>
</feature>
<feature type="chain" id="PRO_5046416688" description="DUF306 domain-containing protein" evidence="2">
    <location>
        <begin position="21"/>
        <end position="149"/>
    </location>
</feature>
<feature type="region of interest" description="Disordered" evidence="1">
    <location>
        <begin position="128"/>
        <end position="149"/>
    </location>
</feature>
<dbReference type="Proteomes" id="UP000646738">
    <property type="component" value="Unassembled WGS sequence"/>
</dbReference>